<evidence type="ECO:0000313" key="7">
    <source>
        <dbReference type="Proteomes" id="UP000029981"/>
    </source>
</evidence>
<accession>A0A0A0L9V0</accession>
<dbReference type="OrthoDB" id="8954335at2759"/>
<dbReference type="InterPro" id="IPR027417">
    <property type="entry name" value="P-loop_NTPase"/>
</dbReference>
<dbReference type="Gene3D" id="3.40.50.300">
    <property type="entry name" value="P-loop containing nucleotide triphosphate hydrolases"/>
    <property type="match status" value="1"/>
</dbReference>
<evidence type="ECO:0000256" key="3">
    <source>
        <dbReference type="ARBA" id="ARBA00023134"/>
    </source>
</evidence>
<protein>
    <recommendedName>
        <fullName evidence="5">AIG1-type G domain-containing protein</fullName>
    </recommendedName>
</protein>
<dbReference type="SUPFAM" id="SSF52540">
    <property type="entry name" value="P-loop containing nucleoside triphosphate hydrolases"/>
    <property type="match status" value="1"/>
</dbReference>
<dbReference type="eggNOG" id="ENOG502R7PE">
    <property type="taxonomic scope" value="Eukaryota"/>
</dbReference>
<dbReference type="GO" id="GO:0005525">
    <property type="term" value="F:GTP binding"/>
    <property type="evidence" value="ECO:0007669"/>
    <property type="project" value="UniProtKB-KW"/>
</dbReference>
<feature type="coiled-coil region" evidence="4">
    <location>
        <begin position="242"/>
        <end position="276"/>
    </location>
</feature>
<proteinExistence type="inferred from homology"/>
<dbReference type="GO" id="GO:0003924">
    <property type="term" value="F:GTPase activity"/>
    <property type="evidence" value="ECO:0000318"/>
    <property type="project" value="GO_Central"/>
</dbReference>
<evidence type="ECO:0000256" key="1">
    <source>
        <dbReference type="ARBA" id="ARBA00008535"/>
    </source>
</evidence>
<dbReference type="KEGG" id="csv:101210088"/>
<keyword evidence="4" id="KW-0175">Coiled coil</keyword>
<keyword evidence="3" id="KW-0342">GTP-binding</keyword>
<reference evidence="6 7" key="3">
    <citation type="journal article" date="2010" name="BMC Genomics">
        <title>Transcriptome sequencing and comparative analysis of cucumber flowers with different sex types.</title>
        <authorList>
            <person name="Guo S."/>
            <person name="Zheng Y."/>
            <person name="Joung J.G."/>
            <person name="Liu S."/>
            <person name="Zhang Z."/>
            <person name="Crasta O.R."/>
            <person name="Sobral B.W."/>
            <person name="Xu Y."/>
            <person name="Huang S."/>
            <person name="Fei Z."/>
        </authorList>
    </citation>
    <scope>NUCLEOTIDE SEQUENCE [LARGE SCALE GENOMIC DNA]</scope>
    <source>
        <strain evidence="7">cv. 9930</strain>
    </source>
</reference>
<dbReference type="Proteomes" id="UP000029981">
    <property type="component" value="Chromosome 3"/>
</dbReference>
<evidence type="ECO:0000259" key="5">
    <source>
        <dbReference type="PROSITE" id="PS51720"/>
    </source>
</evidence>
<dbReference type="EMBL" id="CM002924">
    <property type="protein sequence ID" value="KGN58745.1"/>
    <property type="molecule type" value="Genomic_DNA"/>
</dbReference>
<gene>
    <name evidence="6" type="ORF">Csa_3G731070</name>
</gene>
<feature type="domain" description="AIG1-type G" evidence="5">
    <location>
        <begin position="4"/>
        <end position="211"/>
    </location>
</feature>
<dbReference type="PANTHER" id="PTHR10903">
    <property type="entry name" value="GTPASE, IMAP FAMILY MEMBER-RELATED"/>
    <property type="match status" value="1"/>
</dbReference>
<evidence type="ECO:0000256" key="4">
    <source>
        <dbReference type="SAM" id="Coils"/>
    </source>
</evidence>
<sequence length="328" mass="37433">MAVVFPLTLVLMGRTGNGKSATGNNILGKKAFVSKKSSSCITKTSTFEKCVRNDGQVINVIDTPGMFDSSSESGSTAKEIMKCMELGSEGIHGVILIFSVRNRFTQEEEATIQTLQNTFGSKIVDYTIVILTGGDEFESDEDIEDYLSRECPLALKDILAACNNRCVIFDNKTKSEEKKDEQVKELLELVKEIIDQNGGQPYKPPLISNQKLAKEFDEVKTKLEHFCTQDFNSDPKLEEKLNEFMLEVSNTLERQLEEEREARRQVEERTLKIQKQYNDETQKLNELLRCSLQRPPPVPVEVEQQSERRLRIQSLFTSFKRLIRQLLF</sequence>
<dbReference type="AlphaFoldDB" id="A0A0A0L9V0"/>
<evidence type="ECO:0000313" key="6">
    <source>
        <dbReference type="EMBL" id="KGN58745.1"/>
    </source>
</evidence>
<keyword evidence="2" id="KW-0547">Nucleotide-binding</keyword>
<name>A0A0A0L9V0_CUCSA</name>
<reference evidence="6 7" key="2">
    <citation type="journal article" date="2009" name="PLoS ONE">
        <title>An integrated genetic and cytogenetic map of the cucumber genome.</title>
        <authorList>
            <person name="Ren Y."/>
            <person name="Zhang Z."/>
            <person name="Liu J."/>
            <person name="Staub J.E."/>
            <person name="Han Y."/>
            <person name="Cheng Z."/>
            <person name="Li X."/>
            <person name="Lu J."/>
            <person name="Miao H."/>
            <person name="Kang H."/>
            <person name="Xie B."/>
            <person name="Gu X."/>
            <person name="Wang X."/>
            <person name="Du Y."/>
            <person name="Jin W."/>
            <person name="Huang S."/>
        </authorList>
    </citation>
    <scope>NUCLEOTIDE SEQUENCE [LARGE SCALE GENOMIC DNA]</scope>
    <source>
        <strain evidence="7">cv. 9930</strain>
    </source>
</reference>
<reference evidence="6 7" key="1">
    <citation type="journal article" date="2009" name="Nat. Genet.">
        <title>The genome of the cucumber, Cucumis sativus L.</title>
        <authorList>
            <person name="Huang S."/>
            <person name="Li R."/>
            <person name="Zhang Z."/>
            <person name="Li L."/>
            <person name="Gu X."/>
            <person name="Fan W."/>
            <person name="Lucas W.J."/>
            <person name="Wang X."/>
            <person name="Xie B."/>
            <person name="Ni P."/>
            <person name="Ren Y."/>
            <person name="Zhu H."/>
            <person name="Li J."/>
            <person name="Lin K."/>
            <person name="Jin W."/>
            <person name="Fei Z."/>
            <person name="Li G."/>
            <person name="Staub J."/>
            <person name="Kilian A."/>
            <person name="van der Vossen E.A."/>
            <person name="Wu Y."/>
            <person name="Guo J."/>
            <person name="He J."/>
            <person name="Jia Z."/>
            <person name="Ren Y."/>
            <person name="Tian G."/>
            <person name="Lu Y."/>
            <person name="Ruan J."/>
            <person name="Qian W."/>
            <person name="Wang M."/>
            <person name="Huang Q."/>
            <person name="Li B."/>
            <person name="Xuan Z."/>
            <person name="Cao J."/>
            <person name="Asan"/>
            <person name="Wu Z."/>
            <person name="Zhang J."/>
            <person name="Cai Q."/>
            <person name="Bai Y."/>
            <person name="Zhao B."/>
            <person name="Han Y."/>
            <person name="Li Y."/>
            <person name="Li X."/>
            <person name="Wang S."/>
            <person name="Shi Q."/>
            <person name="Liu S."/>
            <person name="Cho W.K."/>
            <person name="Kim J.Y."/>
            <person name="Xu Y."/>
            <person name="Heller-Uszynska K."/>
            <person name="Miao H."/>
            <person name="Cheng Z."/>
            <person name="Zhang S."/>
            <person name="Wu J."/>
            <person name="Yang Y."/>
            <person name="Kang H."/>
            <person name="Li M."/>
            <person name="Liang H."/>
            <person name="Ren X."/>
            <person name="Shi Z."/>
            <person name="Wen M."/>
            <person name="Jian M."/>
            <person name="Yang H."/>
            <person name="Zhang G."/>
            <person name="Yang Z."/>
            <person name="Chen R."/>
            <person name="Liu S."/>
            <person name="Li J."/>
            <person name="Ma L."/>
            <person name="Liu H."/>
            <person name="Zhou Y."/>
            <person name="Zhao J."/>
            <person name="Fang X."/>
            <person name="Li G."/>
            <person name="Fang L."/>
            <person name="Li Y."/>
            <person name="Liu D."/>
            <person name="Zheng H."/>
            <person name="Zhang Y."/>
            <person name="Qin N."/>
            <person name="Li Z."/>
            <person name="Yang G."/>
            <person name="Yang S."/>
            <person name="Bolund L."/>
            <person name="Kristiansen K."/>
            <person name="Zheng H."/>
            <person name="Li S."/>
            <person name="Zhang X."/>
            <person name="Yang H."/>
            <person name="Wang J."/>
            <person name="Sun R."/>
            <person name="Zhang B."/>
            <person name="Jiang S."/>
            <person name="Wang J."/>
            <person name="Du Y."/>
            <person name="Li S."/>
        </authorList>
    </citation>
    <scope>NUCLEOTIDE SEQUENCE [LARGE SCALE GENOMIC DNA]</scope>
    <source>
        <strain evidence="7">cv. 9930</strain>
    </source>
</reference>
<reference evidence="6 7" key="4">
    <citation type="journal article" date="2011" name="BMC Genomics">
        <title>RNA-Seq improves annotation of protein-coding genes in the cucumber genome.</title>
        <authorList>
            <person name="Li Z."/>
            <person name="Zhang Z."/>
            <person name="Yan P."/>
            <person name="Huang S."/>
            <person name="Fei Z."/>
            <person name="Lin K."/>
        </authorList>
    </citation>
    <scope>NUCLEOTIDE SEQUENCE [LARGE SCALE GENOMIC DNA]</scope>
    <source>
        <strain evidence="7">cv. 9930</strain>
    </source>
</reference>
<comment type="similarity">
    <text evidence="1">Belongs to the TRAFAC class TrmE-Era-EngA-EngB-Septin-like GTPase superfamily. AIG1/Toc34/Toc159-like paraseptin GTPase family. IAN subfamily.</text>
</comment>
<dbReference type="STRING" id="3659.A0A0A0L9V0"/>
<dbReference type="PANTHER" id="PTHR10903:SF184">
    <property type="entry name" value="GTP-BINDING PROTEIN A"/>
    <property type="match status" value="1"/>
</dbReference>
<dbReference type="Pfam" id="PF04548">
    <property type="entry name" value="AIG1"/>
    <property type="match status" value="1"/>
</dbReference>
<organism evidence="6 7">
    <name type="scientific">Cucumis sativus</name>
    <name type="common">Cucumber</name>
    <dbReference type="NCBI Taxonomy" id="3659"/>
    <lineage>
        <taxon>Eukaryota</taxon>
        <taxon>Viridiplantae</taxon>
        <taxon>Streptophyta</taxon>
        <taxon>Embryophyta</taxon>
        <taxon>Tracheophyta</taxon>
        <taxon>Spermatophyta</taxon>
        <taxon>Magnoliopsida</taxon>
        <taxon>eudicotyledons</taxon>
        <taxon>Gunneridae</taxon>
        <taxon>Pentapetalae</taxon>
        <taxon>rosids</taxon>
        <taxon>fabids</taxon>
        <taxon>Cucurbitales</taxon>
        <taxon>Cucurbitaceae</taxon>
        <taxon>Benincaseae</taxon>
        <taxon>Cucumis</taxon>
    </lineage>
</organism>
<dbReference type="FunFam" id="3.40.50.300:FF:000840">
    <property type="entry name" value="Immune-associated nucleotide-binding protein 9"/>
    <property type="match status" value="1"/>
</dbReference>
<dbReference type="CDD" id="cd01852">
    <property type="entry name" value="AIG1"/>
    <property type="match status" value="1"/>
</dbReference>
<evidence type="ECO:0000256" key="2">
    <source>
        <dbReference type="ARBA" id="ARBA00022741"/>
    </source>
</evidence>
<dbReference type="Gramene" id="KGN58745">
    <property type="protein sequence ID" value="KGN58745"/>
    <property type="gene ID" value="Csa_3G731070"/>
</dbReference>
<dbReference type="PROSITE" id="PS51720">
    <property type="entry name" value="G_AIG1"/>
    <property type="match status" value="1"/>
</dbReference>
<dbReference type="InterPro" id="IPR006703">
    <property type="entry name" value="G_AIG1"/>
</dbReference>
<keyword evidence="7" id="KW-1185">Reference proteome</keyword>
<dbReference type="InterPro" id="IPR045058">
    <property type="entry name" value="GIMA/IAN/Toc"/>
</dbReference>